<dbReference type="Pfam" id="PF08569">
    <property type="entry name" value="Mo25"/>
    <property type="match status" value="1"/>
</dbReference>
<evidence type="ECO:0000313" key="3">
    <source>
        <dbReference type="Proteomes" id="UP000292447"/>
    </source>
</evidence>
<comment type="similarity">
    <text evidence="1">Belongs to the Mo25 family.</text>
</comment>
<gene>
    <name evidence="2" type="primary">MPUL0A11210</name>
    <name evidence="2" type="ORF">METSCH_A11210</name>
</gene>
<dbReference type="InterPro" id="IPR016024">
    <property type="entry name" value="ARM-type_fold"/>
</dbReference>
<dbReference type="Gene3D" id="1.25.10.10">
    <property type="entry name" value="Leucine-rich Repeat Variant"/>
    <property type="match status" value="1"/>
</dbReference>
<evidence type="ECO:0000256" key="1">
    <source>
        <dbReference type="ARBA" id="ARBA00011012"/>
    </source>
</evidence>
<dbReference type="GO" id="GO:0035556">
    <property type="term" value="P:intracellular signal transduction"/>
    <property type="evidence" value="ECO:0007669"/>
    <property type="project" value="TreeGrafter"/>
</dbReference>
<evidence type="ECO:0000313" key="2">
    <source>
        <dbReference type="EMBL" id="QBM86479.1"/>
    </source>
</evidence>
<dbReference type="InterPro" id="IPR011989">
    <property type="entry name" value="ARM-like"/>
</dbReference>
<dbReference type="PANTHER" id="PTHR10182">
    <property type="entry name" value="CALCIUM-BINDING PROTEIN 39-RELATED"/>
    <property type="match status" value="1"/>
</dbReference>
<dbReference type="AlphaFoldDB" id="A0A4P6XIP3"/>
<reference evidence="3" key="1">
    <citation type="submission" date="2019-03" db="EMBL/GenBank/DDBJ databases">
        <title>Snf2 controls pulcherriminic acid biosynthesis and connects pigmentation and antifungal activity of the yeast Metschnikowia pulcherrima.</title>
        <authorList>
            <person name="Gore-Lloyd D."/>
            <person name="Sumann I."/>
            <person name="Brachmann A.O."/>
            <person name="Schneeberger K."/>
            <person name="Ortiz-Merino R.A."/>
            <person name="Moreno-Beltran M."/>
            <person name="Schlaefli M."/>
            <person name="Kirner P."/>
            <person name="Santos Kron A."/>
            <person name="Wolfe K.H."/>
            <person name="Piel J."/>
            <person name="Ahrens C.H."/>
            <person name="Henk D."/>
            <person name="Freimoser F.M."/>
        </authorList>
    </citation>
    <scope>NUCLEOTIDE SEQUENCE [LARGE SCALE GENOMIC DNA]</scope>
    <source>
        <strain evidence="3">APC 1.2</strain>
    </source>
</reference>
<dbReference type="Proteomes" id="UP000292447">
    <property type="component" value="Chromosome I"/>
</dbReference>
<proteinExistence type="inferred from homology"/>
<dbReference type="EMBL" id="CP034456">
    <property type="protein sequence ID" value="QBM86479.1"/>
    <property type="molecule type" value="Genomic_DNA"/>
</dbReference>
<sequence length="336" mass="39440">MAFLFKRNPKSPPDLVRLLSELVSKLDALADSRKYIDDCHRYLKQIKVVFYGDEENDPQPDQIALLAQEMYAADTLLLLVQSLRKLDFDLRKDVITVFSALLRRRSGQDSPTVEYLLNKKPEIVVALMRGPETGDTALVCGQILRECVKFEQINRFVLHHALFWTYFRYAQTLVFEIATDTFVTLNQFLTLHKKLVLDFLAKNCEKFTLVINGLIKSQNYVTKRQSIRLLTELVMQKLNQQFLMYYFDDTTSLKIIMMLLSDKLKNVQLEGFHVFKFFVAKPKKLQKILDILTKNRDNFVHFFSTFDVSDYGLNIVEERDYIMHEIQKLPDIERIE</sequence>
<dbReference type="SUPFAM" id="SSF48371">
    <property type="entry name" value="ARM repeat"/>
    <property type="match status" value="1"/>
</dbReference>
<organism evidence="2 3">
    <name type="scientific">Metschnikowia aff. pulcherrima</name>
    <dbReference type="NCBI Taxonomy" id="2163413"/>
    <lineage>
        <taxon>Eukaryota</taxon>
        <taxon>Fungi</taxon>
        <taxon>Dikarya</taxon>
        <taxon>Ascomycota</taxon>
        <taxon>Saccharomycotina</taxon>
        <taxon>Pichiomycetes</taxon>
        <taxon>Metschnikowiaceae</taxon>
        <taxon>Metschnikowia</taxon>
    </lineage>
</organism>
<keyword evidence="3" id="KW-1185">Reference proteome</keyword>
<name>A0A4P6XIP3_9ASCO</name>
<accession>A0A4P6XIP3</accession>
<protein>
    <submittedName>
        <fullName evidence="2">Calcium binding protein 39</fullName>
    </submittedName>
</protein>
<dbReference type="STRING" id="2163413.A0A4P6XIP3"/>
<dbReference type="InterPro" id="IPR013878">
    <property type="entry name" value="Mo25"/>
</dbReference>
<dbReference type="GO" id="GO:0043539">
    <property type="term" value="F:protein serine/threonine kinase activator activity"/>
    <property type="evidence" value="ECO:0007669"/>
    <property type="project" value="TreeGrafter"/>
</dbReference>
<dbReference type="PANTHER" id="PTHR10182:SF3">
    <property type="entry name" value="PROTEIN MO25"/>
    <property type="match status" value="1"/>
</dbReference>